<accession>G7E5N9</accession>
<dbReference type="EMBL" id="BABT02000150">
    <property type="protein sequence ID" value="GAA98149.1"/>
    <property type="molecule type" value="Genomic_DNA"/>
</dbReference>
<protein>
    <submittedName>
        <fullName evidence="2">Uncharacterized protein</fullName>
    </submittedName>
</protein>
<dbReference type="Proteomes" id="UP000009131">
    <property type="component" value="Unassembled WGS sequence"/>
</dbReference>
<feature type="compositionally biased region" description="Acidic residues" evidence="1">
    <location>
        <begin position="135"/>
        <end position="145"/>
    </location>
</feature>
<sequence>MDYIDDSQELPPALEPKEQLASAANGASKDVKTVNHLANASSDDDEFGFDELVLDEASLAQLDALTQSYDSRSTKTDIAPSLQSIERSHSTSKPDRLAVPAARPALREVTKLNGVIPPPKRARRDLVSDAHGRLDDEDEEEDNTMDDIVVLNERGDYGIAPRASQMPAQSHANGKRAPALAATKSTTAFASKPFIPPPRQTPAVPSSSVNRSFGRSISMSGVPTSTARADMPSRVNGVASNGAVQPQRSVSPRPAVNAPSIASAHTVELARLRSQLETERNARLLAEQLALTKEGEADYIRRSMEKKDKQHEADRQAHRRQLEELEGQKKAAESKARREVETARTEAAFAAQEAESMNRRATLHSPRKRAAYLNSVDRYSTARRHPRGEESQLMAPPPPLRYSPTKSQAKRPGLAGLRAVPPEPPTIKSKGKQGSVTRMRGFENSFIDSPSLAAASKQRTRQRDESVTPRPDRRQSVMPDADTPFLSRGRPPDSELPKIEAAPAAPEPATPPSSQHSMMMIDTSVTQESPQEALTRRCAHLREDILSALLTHRLMGSTEVSDSARTYRFIISPTFGEASPADQLAYLNLAQSIFTQFARSSDMLFRDCPPDIAIRNLVSELASTTVKMVTILYETRSYSSLQHLIEWMTYLIVRFPHQFGPAYLHAAPYDSLEQSTAFLASLATMISHLQPEVEELSSLGRTLLCCLEALTSVNAEGATAAFDAFLASKKAMPVLLQRYTDDSSIRALAMLKTLALEPALFRQLLAQPMHITRDDSSEIKSQIPLVDWLGTLLRRGRDIGHAVNLDAASEATTILHILSHAHKDSIVMLSQSRILLASLVIRIDADVDMLFDQGFLFAPDSSESVSGLLDRVLNCTQLLARLALHASASRDLSTVLKEAIVNFGFKGVDHKFTKSMGRLSYGTLAFDISPEDDEVLWEISELARELLDAIFSPDESGQLYDALQLVEQPARADDSETDTEAEEEEEVHMRSKAGSAVKTRSPRDQRGPIVIEDD</sequence>
<proteinExistence type="predicted"/>
<organism evidence="2 3">
    <name type="scientific">Mixia osmundae (strain CBS 9802 / IAM 14324 / JCM 22182 / KY 12970)</name>
    <dbReference type="NCBI Taxonomy" id="764103"/>
    <lineage>
        <taxon>Eukaryota</taxon>
        <taxon>Fungi</taxon>
        <taxon>Dikarya</taxon>
        <taxon>Basidiomycota</taxon>
        <taxon>Pucciniomycotina</taxon>
        <taxon>Mixiomycetes</taxon>
        <taxon>Mixiales</taxon>
        <taxon>Mixiaceae</taxon>
        <taxon>Mixia</taxon>
    </lineage>
</organism>
<feature type="compositionally biased region" description="Polar residues" evidence="1">
    <location>
        <begin position="203"/>
        <end position="227"/>
    </location>
</feature>
<feature type="region of interest" description="Disordered" evidence="1">
    <location>
        <begin position="70"/>
        <end position="146"/>
    </location>
</feature>
<comment type="caution">
    <text evidence="2">The sequence shown here is derived from an EMBL/GenBank/DDBJ whole genome shotgun (WGS) entry which is preliminary data.</text>
</comment>
<dbReference type="InParanoid" id="G7E5N9"/>
<feature type="compositionally biased region" description="Basic and acidic residues" evidence="1">
    <location>
        <begin position="124"/>
        <end position="134"/>
    </location>
</feature>
<feature type="region of interest" description="Disordered" evidence="1">
    <location>
        <begin position="190"/>
        <end position="230"/>
    </location>
</feature>
<dbReference type="HOGENOM" id="CLU_294063_0_0_1"/>
<reference evidence="2 3" key="2">
    <citation type="journal article" date="2012" name="Open Biol.">
        <title>Characteristics of nucleosomes and linker DNA regions on the genome of the basidiomycete Mixia osmundae revealed by mono- and dinucleosome mapping.</title>
        <authorList>
            <person name="Nishida H."/>
            <person name="Kondo S."/>
            <person name="Matsumoto T."/>
            <person name="Suzuki Y."/>
            <person name="Yoshikawa H."/>
            <person name="Taylor T.D."/>
            <person name="Sugiyama J."/>
        </authorList>
    </citation>
    <scope>NUCLEOTIDE SEQUENCE [LARGE SCALE GENOMIC DNA]</scope>
    <source>
        <strain evidence="3">CBS 9802 / IAM 14324 / JCM 22182 / KY 12970</strain>
    </source>
</reference>
<evidence type="ECO:0000256" key="1">
    <source>
        <dbReference type="SAM" id="MobiDB-lite"/>
    </source>
</evidence>
<dbReference type="AlphaFoldDB" id="G7E5N9"/>
<feature type="region of interest" description="Disordered" evidence="1">
    <location>
        <begin position="305"/>
        <end position="340"/>
    </location>
</feature>
<keyword evidence="3" id="KW-1185">Reference proteome</keyword>
<reference evidence="2 3" key="1">
    <citation type="journal article" date="2011" name="J. Gen. Appl. Microbiol.">
        <title>Draft genome sequencing of the enigmatic basidiomycete Mixia osmundae.</title>
        <authorList>
            <person name="Nishida H."/>
            <person name="Nagatsuka Y."/>
            <person name="Sugiyama J."/>
        </authorList>
    </citation>
    <scope>NUCLEOTIDE SEQUENCE [LARGE SCALE GENOMIC DNA]</scope>
    <source>
        <strain evidence="3">CBS 9802 / IAM 14324 / JCM 22182 / KY 12970</strain>
    </source>
</reference>
<feature type="region of interest" description="Disordered" evidence="1">
    <location>
        <begin position="377"/>
        <end position="516"/>
    </location>
</feature>
<gene>
    <name evidence="2" type="primary">Mo04832</name>
    <name evidence="2" type="ORF">E5Q_04832</name>
</gene>
<feature type="compositionally biased region" description="Acidic residues" evidence="1">
    <location>
        <begin position="975"/>
        <end position="986"/>
    </location>
</feature>
<name>G7E5N9_MIXOS</name>
<evidence type="ECO:0000313" key="3">
    <source>
        <dbReference type="Proteomes" id="UP000009131"/>
    </source>
</evidence>
<feature type="compositionally biased region" description="Basic and acidic residues" evidence="1">
    <location>
        <begin position="86"/>
        <end position="96"/>
    </location>
</feature>
<feature type="region of interest" description="Disordered" evidence="1">
    <location>
        <begin position="968"/>
        <end position="1014"/>
    </location>
</feature>
<evidence type="ECO:0000313" key="2">
    <source>
        <dbReference type="EMBL" id="GAA98149.1"/>
    </source>
</evidence>
<dbReference type="OrthoDB" id="3366922at2759"/>
<feature type="region of interest" description="Disordered" evidence="1">
    <location>
        <begin position="1"/>
        <end position="28"/>
    </location>
</feature>
<feature type="compositionally biased region" description="Basic and acidic residues" evidence="1">
    <location>
        <begin position="461"/>
        <end position="475"/>
    </location>
</feature>